<proteinExistence type="predicted"/>
<feature type="compositionally biased region" description="Low complexity" evidence="1">
    <location>
        <begin position="1497"/>
        <end position="1508"/>
    </location>
</feature>
<dbReference type="Proteomes" id="UP001165090">
    <property type="component" value="Unassembled WGS sequence"/>
</dbReference>
<feature type="compositionally biased region" description="Basic and acidic residues" evidence="1">
    <location>
        <begin position="584"/>
        <end position="602"/>
    </location>
</feature>
<feature type="compositionally biased region" description="Basic residues" evidence="1">
    <location>
        <begin position="2109"/>
        <end position="2119"/>
    </location>
</feature>
<feature type="compositionally biased region" description="Polar residues" evidence="1">
    <location>
        <begin position="1513"/>
        <end position="1526"/>
    </location>
</feature>
<feature type="region of interest" description="Disordered" evidence="1">
    <location>
        <begin position="1604"/>
        <end position="1642"/>
    </location>
</feature>
<feature type="region of interest" description="Disordered" evidence="1">
    <location>
        <begin position="550"/>
        <end position="646"/>
    </location>
</feature>
<feature type="compositionally biased region" description="Low complexity" evidence="1">
    <location>
        <begin position="388"/>
        <end position="407"/>
    </location>
</feature>
<keyword evidence="3" id="KW-1185">Reference proteome</keyword>
<accession>A0ABQ5S1W5</accession>
<reference evidence="2 3" key="1">
    <citation type="journal article" date="2023" name="IScience">
        <title>Expanded male sex-determining region conserved during the evolution of homothallism in the green alga Volvox.</title>
        <authorList>
            <person name="Yamamoto K."/>
            <person name="Matsuzaki R."/>
            <person name="Mahakham W."/>
            <person name="Heman W."/>
            <person name="Sekimoto H."/>
            <person name="Kawachi M."/>
            <person name="Minakuchi Y."/>
            <person name="Toyoda A."/>
            <person name="Nozaki H."/>
        </authorList>
    </citation>
    <scope>NUCLEOTIDE SEQUENCE [LARGE SCALE GENOMIC DNA]</scope>
    <source>
        <strain evidence="2 3">NIES-4468</strain>
    </source>
</reference>
<sequence length="2238" mass="231834">MSSNTRAELSASVLKSGSGPDVPEPEAAATKASAKLDRHIRTVIEAEHHHKRGRPISNRGSGLLTQPVAPQRLPLQSAFHEGLGGGGQAEVEAGAGPSGDGAGGPRAGLGCTSSVKHVRFAEYLEGQGQKGHHLGMVHAAQGVQRSVFKSVHTQVATQSSGDGGSTAPGARNVAAANSTNGDSESAGGAAGAAGGLNRRLERFLLDAFSGQRHQASGLGSDAVRGAAGGTAGPTAAGPAGGHPATDTTRGPRGSLHNNCSSGAIPGGGVGPAEAAGGRNAHLVQLLLGALSGQQHQAARLSCGTLSNAASTVGALVTNNVPRSAVASAIKQVLAGAGAAGAPGTGSGPKRRKSSSAAAAAADDGQLETAAGAAGAPGTGSGRKRRKSSSVAAAAADDGQLETAAGAAGAPGTGSGRKRRKSSSVAAAAAGVPITKATRARTSRASRQMQCLSSLLWKPGAEDSDRFTDSSESSDENEADDDDDKNDDTCDDEDDDDEDDNDDEDDDNEGVAFNNEDDNDEAGEDEGEEVNKDDLQTLANILHEALGGMMEFDWNSDGDWLRNLGSDDEGVEDDKYADVDDSDFEERTELKEKVTEKISKGEEGTEEEEGREGKCSEEPGNGDGGVDADVRGSAEPTQTVPNGQAPERRRFYRISWRSVRRKRWRHKAEEYKKRLPGGCLPGAPTPGVLMNNEELWDARLLAKSCLVIEEQPEIRDRRLLCKRLPDDLTPKWTQLDEGVDTELKLSQAMAAGAPLLPRKYPRPHSPTVAPAAADGTESRREIMAGGWLLPYDTGSTPYWSGRAAPQLDPGARRGAVAGMGDACDKDNATDSGGVGGAVRNGSTHFGFRIKGHSSLRGISVQEARARAARLYRTGSSGKLSSDSSSSITTSRGDDSSSCSSGSDAMADVDGEAAAALMAAEEGGEGFGAGICGSHLSVRAGLRTSARVRKVDELLAVPDPECDDDVNPADDVRLETANTAFFDGYFWEQSRTVQKQYDYTVRDGPSTSRPNSQGVGSRRRWRFAHWELTLRCTHPECGAEKLIHLPAAVPGRLTLEQLAASGLRVWVLRPGGYRGEHNHAPPGGGGVLRWSGRPLSELHRLVPEGLQADIPLATMLPIPLPQSALPGPQQLPATEPNESAANATEAANASCYGGIPPSFHSVPPSQRAAAAIWLLEPPPPPVWKCRGWTLKAREPGGSPQLAMCSAINRAGDGAQGNTGVSGTSGSAGKGSTGSSLRYSCASCGACRPDGRHGMLRQLVNAALDQHDPASVTPLQLHEHVAKATAISGVGATTVTMFSLPEVTADAFVVLMQRVARALLHHHLPPLLPSPPPPSIPLLLPSPLRDNNNVDVQDTVVKPIVEAVFKSGAWSWPGIILLHADLGACPPDVAAISAARALGGYRALKVVRKDIIEDPERFVMVDGDRMDLQRAAGVLGVAGGSGGGGSGPPVVEVEEVGDWRMPLAFRQLHRRIAETYNVNVTTKALAEEVAAEAAGAQAASGATTRAADEAAPPCSDQGSEMQQAQTSRASKAAEGASHAVMALLGSLESGKLQTGDLIHPQKSVWRRPDVILGDPYGRSRSGDPFTDGAVASQRTIFLGGSRSGAIGVNDSGADGDAGLKASETGSARPKPGNGSGFAPGPTGPRLPLDTVQLLHAELQKHCPQVGKLVAPLVPCAELPTGGHAAAELCGNAGHSNAVAGGHGVTTAGGGAQPVVYVARRKDALAWDDPEAMQPSLELCGPAVRVRSSDADGLRDHPIGMPYMYSVLSKRRKLDPEPVVVGAGSSDRGAYNLGRQEWFHHCLRQQQHPECEIFGGPVGQHAGIQLHATGPLHWLPKAAQQQAEAEAAAAVVLQASAAANTSPESLAAMFRSAVNQSDRHHDSGAAADDISVSATATTAAAGAQLDLLSVSLLRPPAELELAATATASSIGHRIPAAVAVGIKLAPAAAATMYHANIALARSSMTPPVIRPIFHRRGIPPSTISLIVQFSIAWASRQRAALLPAHVAMSKHRRKKSPRPPEHPPWALGSTAMGDPWDIDGIASAQQASSEDGQWYDANGSGNRGGSKLTQRILSAAADAVEANSGLGTSARDGGSSPGYAWRPWVPATGRQAPRSKHSQRAPRHPMTATGVEGHRAEVSNSHIPGAGQKKLMAGSQHGSAAATGATAAAIGAGSGVSARSSGTAQAADECSPLPPSIVMVEELTRRSIFSGRPDLSVRAQARFRAVLLQMGRASSRGPAGLG</sequence>
<dbReference type="EMBL" id="BSDZ01000015">
    <property type="protein sequence ID" value="GLI63261.1"/>
    <property type="molecule type" value="Genomic_DNA"/>
</dbReference>
<evidence type="ECO:0000313" key="3">
    <source>
        <dbReference type="Proteomes" id="UP001165090"/>
    </source>
</evidence>
<feature type="region of interest" description="Disordered" evidence="1">
    <location>
        <begin position="2040"/>
        <end position="2062"/>
    </location>
</feature>
<feature type="region of interest" description="Disordered" evidence="1">
    <location>
        <begin position="871"/>
        <end position="903"/>
    </location>
</feature>
<feature type="compositionally biased region" description="Gly residues" evidence="1">
    <location>
        <begin position="96"/>
        <end position="106"/>
    </location>
</feature>
<protein>
    <submittedName>
        <fullName evidence="2">Uncharacterized protein</fullName>
    </submittedName>
</protein>
<feature type="compositionally biased region" description="Low complexity" evidence="1">
    <location>
        <begin position="872"/>
        <end position="903"/>
    </location>
</feature>
<feature type="compositionally biased region" description="Basic and acidic residues" evidence="1">
    <location>
        <begin position="34"/>
        <end position="48"/>
    </location>
</feature>
<feature type="region of interest" description="Disordered" evidence="1">
    <location>
        <begin position="755"/>
        <end position="775"/>
    </location>
</feature>
<organism evidence="2 3">
    <name type="scientific">Volvox africanus</name>
    <dbReference type="NCBI Taxonomy" id="51714"/>
    <lineage>
        <taxon>Eukaryota</taxon>
        <taxon>Viridiplantae</taxon>
        <taxon>Chlorophyta</taxon>
        <taxon>core chlorophytes</taxon>
        <taxon>Chlorophyceae</taxon>
        <taxon>CS clade</taxon>
        <taxon>Chlamydomonadales</taxon>
        <taxon>Volvocaceae</taxon>
        <taxon>Volvox</taxon>
    </lineage>
</organism>
<feature type="region of interest" description="Disordered" evidence="1">
    <location>
        <begin position="2081"/>
        <end position="2123"/>
    </location>
</feature>
<gene>
    <name evidence="2" type="ORF">VaNZ11_006164</name>
</gene>
<feature type="compositionally biased region" description="Low complexity" evidence="1">
    <location>
        <begin position="1130"/>
        <end position="1143"/>
    </location>
</feature>
<feature type="region of interest" description="Disordered" evidence="1">
    <location>
        <begin position="455"/>
        <end position="535"/>
    </location>
</feature>
<feature type="region of interest" description="Disordered" evidence="1">
    <location>
        <begin position="80"/>
        <end position="106"/>
    </location>
</feature>
<feature type="region of interest" description="Disordered" evidence="1">
    <location>
        <begin position="151"/>
        <end position="192"/>
    </location>
</feature>
<feature type="region of interest" description="Disordered" evidence="1">
    <location>
        <begin position="1"/>
        <end position="65"/>
    </location>
</feature>
<feature type="region of interest" description="Disordered" evidence="1">
    <location>
        <begin position="1119"/>
        <end position="1143"/>
    </location>
</feature>
<evidence type="ECO:0000256" key="1">
    <source>
        <dbReference type="SAM" id="MobiDB-lite"/>
    </source>
</evidence>
<feature type="compositionally biased region" description="Basic and acidic residues" evidence="1">
    <location>
        <begin position="459"/>
        <end position="468"/>
    </location>
</feature>
<feature type="compositionally biased region" description="Gly residues" evidence="1">
    <location>
        <begin position="337"/>
        <end position="346"/>
    </location>
</feature>
<evidence type="ECO:0000313" key="2">
    <source>
        <dbReference type="EMBL" id="GLI63261.1"/>
    </source>
</evidence>
<feature type="compositionally biased region" description="Polar residues" evidence="1">
    <location>
        <begin position="151"/>
        <end position="160"/>
    </location>
</feature>
<feature type="region of interest" description="Disordered" evidence="1">
    <location>
        <begin position="215"/>
        <end position="264"/>
    </location>
</feature>
<feature type="region of interest" description="Disordered" evidence="1">
    <location>
        <begin position="2003"/>
        <end position="2027"/>
    </location>
</feature>
<feature type="compositionally biased region" description="Acidic residues" evidence="1">
    <location>
        <begin position="471"/>
        <end position="527"/>
    </location>
</feature>
<comment type="caution">
    <text evidence="2">The sequence shown here is derived from an EMBL/GenBank/DDBJ whole genome shotgun (WGS) entry which is preliminary data.</text>
</comment>
<feature type="compositionally biased region" description="Basic residues" evidence="1">
    <location>
        <begin position="2004"/>
        <end position="2013"/>
    </location>
</feature>
<feature type="region of interest" description="Disordered" evidence="1">
    <location>
        <begin position="337"/>
        <end position="430"/>
    </location>
</feature>
<name>A0ABQ5S1W5_9CHLO</name>
<feature type="region of interest" description="Disordered" evidence="1">
    <location>
        <begin position="1497"/>
        <end position="1530"/>
    </location>
</feature>
<feature type="compositionally biased region" description="Low complexity" evidence="1">
    <location>
        <begin position="232"/>
        <end position="245"/>
    </location>
</feature>